<feature type="compositionally biased region" description="Low complexity" evidence="1">
    <location>
        <begin position="129"/>
        <end position="139"/>
    </location>
</feature>
<proteinExistence type="predicted"/>
<gene>
    <name evidence="2" type="ORF">K432DRAFT_439332</name>
</gene>
<dbReference type="AlphaFoldDB" id="A0A8E2EKU8"/>
<dbReference type="OrthoDB" id="3538597at2759"/>
<feature type="compositionally biased region" description="Basic and acidic residues" evidence="1">
    <location>
        <begin position="140"/>
        <end position="161"/>
    </location>
</feature>
<reference evidence="2 3" key="1">
    <citation type="journal article" date="2016" name="Nat. Commun.">
        <title>Ectomycorrhizal ecology is imprinted in the genome of the dominant symbiotic fungus Cenococcum geophilum.</title>
        <authorList>
            <consortium name="DOE Joint Genome Institute"/>
            <person name="Peter M."/>
            <person name="Kohler A."/>
            <person name="Ohm R.A."/>
            <person name="Kuo A."/>
            <person name="Krutzmann J."/>
            <person name="Morin E."/>
            <person name="Arend M."/>
            <person name="Barry K.W."/>
            <person name="Binder M."/>
            <person name="Choi C."/>
            <person name="Clum A."/>
            <person name="Copeland A."/>
            <person name="Grisel N."/>
            <person name="Haridas S."/>
            <person name="Kipfer T."/>
            <person name="LaButti K."/>
            <person name="Lindquist E."/>
            <person name="Lipzen A."/>
            <person name="Maire R."/>
            <person name="Meier B."/>
            <person name="Mihaltcheva S."/>
            <person name="Molinier V."/>
            <person name="Murat C."/>
            <person name="Poggeler S."/>
            <person name="Quandt C.A."/>
            <person name="Sperisen C."/>
            <person name="Tritt A."/>
            <person name="Tisserant E."/>
            <person name="Crous P.W."/>
            <person name="Henrissat B."/>
            <person name="Nehls U."/>
            <person name="Egli S."/>
            <person name="Spatafora J.W."/>
            <person name="Grigoriev I.V."/>
            <person name="Martin F.M."/>
        </authorList>
    </citation>
    <scope>NUCLEOTIDE SEQUENCE [LARGE SCALE GENOMIC DNA]</scope>
    <source>
        <strain evidence="2 3">CBS 459.81</strain>
    </source>
</reference>
<name>A0A8E2EKU8_9PEZI</name>
<evidence type="ECO:0000313" key="2">
    <source>
        <dbReference type="EMBL" id="OCK85348.1"/>
    </source>
</evidence>
<protein>
    <submittedName>
        <fullName evidence="2">Uncharacterized protein</fullName>
    </submittedName>
</protein>
<dbReference type="EMBL" id="KV744820">
    <property type="protein sequence ID" value="OCK85348.1"/>
    <property type="molecule type" value="Genomic_DNA"/>
</dbReference>
<keyword evidence="3" id="KW-1185">Reference proteome</keyword>
<organism evidence="2 3">
    <name type="scientific">Lepidopterella palustris CBS 459.81</name>
    <dbReference type="NCBI Taxonomy" id="1314670"/>
    <lineage>
        <taxon>Eukaryota</taxon>
        <taxon>Fungi</taxon>
        <taxon>Dikarya</taxon>
        <taxon>Ascomycota</taxon>
        <taxon>Pezizomycotina</taxon>
        <taxon>Dothideomycetes</taxon>
        <taxon>Pleosporomycetidae</taxon>
        <taxon>Mytilinidiales</taxon>
        <taxon>Argynnaceae</taxon>
        <taxon>Lepidopterella</taxon>
    </lineage>
</organism>
<accession>A0A8E2EKU8</accession>
<feature type="region of interest" description="Disordered" evidence="1">
    <location>
        <begin position="128"/>
        <end position="163"/>
    </location>
</feature>
<evidence type="ECO:0000256" key="1">
    <source>
        <dbReference type="SAM" id="MobiDB-lite"/>
    </source>
</evidence>
<evidence type="ECO:0000313" key="3">
    <source>
        <dbReference type="Proteomes" id="UP000250266"/>
    </source>
</evidence>
<dbReference type="Proteomes" id="UP000250266">
    <property type="component" value="Unassembled WGS sequence"/>
</dbReference>
<sequence>MTKANYRELKRETKNHRIFINSTKYNPLKPTNVPEDHKEKFDVIQELGRTLYSRYGYVPDNETPEKPWQRANMERATKLVFFAAKCRRENRNEAGWRSEVEFRLFERFDIEVACKRCRKRLWRSEIEASPSSSNSNTTSLRDRQQKRDPCKCNPTSRRDDYLDPGMSELFSSRIQELVCQPGVTDSQLGNLKKYPDRIHGLQRTRNFDKLLQEPYVHDNHRGYPRRSIEDVVKVSVNPDNGGDPLLFPFLVLEAKREKGPDSFEHMEMQTAFPIKNALQLQYDLLKTRGNTMDVPGGPLVWFLASRGEDWRVYAAFVHEEEGRPNYWINYLWSGSIIGHDEALQLILIIDYILDWARDIYRPNILRQLRILSAANLDDAMTFAFDPDVYSLQGEVQPWMEGLNIEPEEIVDPTISDTASVTFDEDHVDPLSRFRTPQGIVRDARFIDSRLRALYITRDNAQTLLRDFEKPDTAMQFARDVLETLSLRCIVLESDDVLSAVEGKWTGNVRPRTTLTGQISKIYAQFRVSYFMNSEWEQIRELTYLAVSDEAREILIECTKLRNPVRYFRSAPPECSKEEVIRAIDGFLQRSVRHDFVSALARRNFMINMENIPVITSDSSGCARELMSVKMTPKLDKDNEGPGFLMQKTVHRIYEKYSIGKREPSGPFLRISSRVDCKGRPLWRHWQAGDKLPYWESHLDKVLVYGDVLNAPYLPQGSKQKLCLYILDGQTEQLDPFYITAKLIWFLFTDCIYGTIREGKVYRTRENWQDNWTIYYFGMGEVQEHLNISRGALRRTIFDWIKMMNPSRSPEQTEMARMVKAWYVE</sequence>